<protein>
    <submittedName>
        <fullName evidence="2">10622_t:CDS:1</fullName>
    </submittedName>
</protein>
<accession>A0A9W4STW0</accession>
<dbReference type="EMBL" id="CAMKVN010002484">
    <property type="protein sequence ID" value="CAI2181305.1"/>
    <property type="molecule type" value="Genomic_DNA"/>
</dbReference>
<sequence length="84" mass="9264">MIIEIRIPISVNGLRISISDIQKYSQVTDLIKSIRRPLPPEQGDGVLDEPLTSSELTATSSRISKPWDSKNPSKISFLPSNCSP</sequence>
<organism evidence="2 3">
    <name type="scientific">Funneliformis geosporum</name>
    <dbReference type="NCBI Taxonomy" id="1117311"/>
    <lineage>
        <taxon>Eukaryota</taxon>
        <taxon>Fungi</taxon>
        <taxon>Fungi incertae sedis</taxon>
        <taxon>Mucoromycota</taxon>
        <taxon>Glomeromycotina</taxon>
        <taxon>Glomeromycetes</taxon>
        <taxon>Glomerales</taxon>
        <taxon>Glomeraceae</taxon>
        <taxon>Funneliformis</taxon>
    </lineage>
</organism>
<gene>
    <name evidence="2" type="ORF">FWILDA_LOCUS10019</name>
</gene>
<feature type="compositionally biased region" description="Polar residues" evidence="1">
    <location>
        <begin position="70"/>
        <end position="84"/>
    </location>
</feature>
<reference evidence="2" key="1">
    <citation type="submission" date="2022-08" db="EMBL/GenBank/DDBJ databases">
        <authorList>
            <person name="Kallberg Y."/>
            <person name="Tangrot J."/>
            <person name="Rosling A."/>
        </authorList>
    </citation>
    <scope>NUCLEOTIDE SEQUENCE</scope>
    <source>
        <strain evidence="2">Wild A</strain>
    </source>
</reference>
<keyword evidence="3" id="KW-1185">Reference proteome</keyword>
<proteinExistence type="predicted"/>
<name>A0A9W4STW0_9GLOM</name>
<feature type="compositionally biased region" description="Polar residues" evidence="1">
    <location>
        <begin position="51"/>
        <end position="63"/>
    </location>
</feature>
<evidence type="ECO:0000313" key="2">
    <source>
        <dbReference type="EMBL" id="CAI2181305.1"/>
    </source>
</evidence>
<feature type="region of interest" description="Disordered" evidence="1">
    <location>
        <begin position="36"/>
        <end position="84"/>
    </location>
</feature>
<dbReference type="Proteomes" id="UP001153678">
    <property type="component" value="Unassembled WGS sequence"/>
</dbReference>
<evidence type="ECO:0000313" key="3">
    <source>
        <dbReference type="Proteomes" id="UP001153678"/>
    </source>
</evidence>
<dbReference type="AlphaFoldDB" id="A0A9W4STW0"/>
<evidence type="ECO:0000256" key="1">
    <source>
        <dbReference type="SAM" id="MobiDB-lite"/>
    </source>
</evidence>
<comment type="caution">
    <text evidence="2">The sequence shown here is derived from an EMBL/GenBank/DDBJ whole genome shotgun (WGS) entry which is preliminary data.</text>
</comment>